<protein>
    <submittedName>
        <fullName evidence="2">PaaI family thioesterase</fullName>
        <ecNumber evidence="2">3.1.2.-</ecNumber>
    </submittedName>
</protein>
<dbReference type="Gene3D" id="3.10.129.10">
    <property type="entry name" value="Hotdog Thioesterase"/>
    <property type="match status" value="1"/>
</dbReference>
<keyword evidence="2" id="KW-0378">Hydrolase</keyword>
<dbReference type="InterPro" id="IPR049449">
    <property type="entry name" value="TesB_ACOT8-like_N"/>
</dbReference>
<dbReference type="CDD" id="cd03443">
    <property type="entry name" value="PaaI_thioesterase"/>
    <property type="match status" value="1"/>
</dbReference>
<dbReference type="EMBL" id="JAVAIL010000007">
    <property type="protein sequence ID" value="MDP4540888.1"/>
    <property type="molecule type" value="Genomic_DNA"/>
</dbReference>
<dbReference type="Pfam" id="PF13622">
    <property type="entry name" value="4HBT_3"/>
    <property type="match status" value="1"/>
</dbReference>
<dbReference type="InterPro" id="IPR003736">
    <property type="entry name" value="PAAI_dom"/>
</dbReference>
<name>A0ABT9HC38_9SPHN</name>
<evidence type="ECO:0000313" key="2">
    <source>
        <dbReference type="EMBL" id="MDP4540888.1"/>
    </source>
</evidence>
<keyword evidence="3" id="KW-1185">Reference proteome</keyword>
<dbReference type="InterPro" id="IPR029069">
    <property type="entry name" value="HotDog_dom_sf"/>
</dbReference>
<accession>A0ABT9HC38</accession>
<reference evidence="2 3" key="1">
    <citation type="submission" date="2023-08" db="EMBL/GenBank/DDBJ databases">
        <title>genomic of DY56.</title>
        <authorList>
            <person name="Wang Y."/>
        </authorList>
    </citation>
    <scope>NUCLEOTIDE SEQUENCE [LARGE SCALE GENOMIC DNA]</scope>
    <source>
        <strain evidence="2 3">DY56-A-20</strain>
    </source>
</reference>
<feature type="domain" description="Acyl-CoA thioesterase-like N-terminal HotDog" evidence="1">
    <location>
        <begin position="44"/>
        <end position="128"/>
    </location>
</feature>
<dbReference type="EC" id="3.1.2.-" evidence="2"/>
<dbReference type="Proteomes" id="UP001235664">
    <property type="component" value="Unassembled WGS sequence"/>
</dbReference>
<dbReference type="SUPFAM" id="SSF54637">
    <property type="entry name" value="Thioesterase/thiol ester dehydrase-isomerase"/>
    <property type="match status" value="1"/>
</dbReference>
<dbReference type="NCBIfam" id="TIGR00369">
    <property type="entry name" value="unchar_dom_1"/>
    <property type="match status" value="1"/>
</dbReference>
<dbReference type="GO" id="GO:0016787">
    <property type="term" value="F:hydrolase activity"/>
    <property type="evidence" value="ECO:0007669"/>
    <property type="project" value="UniProtKB-KW"/>
</dbReference>
<organism evidence="2 3">
    <name type="scientific">Qipengyuania benthica</name>
    <dbReference type="NCBI Taxonomy" id="3067651"/>
    <lineage>
        <taxon>Bacteria</taxon>
        <taxon>Pseudomonadati</taxon>
        <taxon>Pseudomonadota</taxon>
        <taxon>Alphaproteobacteria</taxon>
        <taxon>Sphingomonadales</taxon>
        <taxon>Erythrobacteraceae</taxon>
        <taxon>Qipengyuania</taxon>
    </lineage>
</organism>
<sequence length="139" mass="14927">MADPRDIEVVTPYARSLGIALDRWEDDVPVLRVEFSDAVQGRPGALHGGAISGLLETAGYGALRAELARSGRVAQMKPINITVQFLRSGKTRPSFARARIVKLGRRTANLSVEAWQDDEAKPIASAVMNILMGDAEAAA</sequence>
<comment type="caution">
    <text evidence="2">The sequence shown here is derived from an EMBL/GenBank/DDBJ whole genome shotgun (WGS) entry which is preliminary data.</text>
</comment>
<proteinExistence type="predicted"/>
<gene>
    <name evidence="2" type="ORF">Q9K01_14770</name>
</gene>
<dbReference type="RefSeq" id="WP_305930890.1">
    <property type="nucleotide sequence ID" value="NZ_JAVAIL010000007.1"/>
</dbReference>
<evidence type="ECO:0000313" key="3">
    <source>
        <dbReference type="Proteomes" id="UP001235664"/>
    </source>
</evidence>
<evidence type="ECO:0000259" key="1">
    <source>
        <dbReference type="Pfam" id="PF13622"/>
    </source>
</evidence>